<dbReference type="Proteomes" id="UP000198406">
    <property type="component" value="Unassembled WGS sequence"/>
</dbReference>
<organism evidence="1 2">
    <name type="scientific">Fistulifera solaris</name>
    <name type="common">Oleaginous diatom</name>
    <dbReference type="NCBI Taxonomy" id="1519565"/>
    <lineage>
        <taxon>Eukaryota</taxon>
        <taxon>Sar</taxon>
        <taxon>Stramenopiles</taxon>
        <taxon>Ochrophyta</taxon>
        <taxon>Bacillariophyta</taxon>
        <taxon>Bacillariophyceae</taxon>
        <taxon>Bacillariophycidae</taxon>
        <taxon>Naviculales</taxon>
        <taxon>Naviculaceae</taxon>
        <taxon>Fistulifera</taxon>
    </lineage>
</organism>
<accession>A0A1Z5JT85</accession>
<gene>
    <name evidence="1" type="ORF">FisN_5Hh350</name>
</gene>
<proteinExistence type="predicted"/>
<reference evidence="1 2" key="1">
    <citation type="journal article" date="2015" name="Plant Cell">
        <title>Oil accumulation by the oleaginous diatom Fistulifera solaris as revealed by the genome and transcriptome.</title>
        <authorList>
            <person name="Tanaka T."/>
            <person name="Maeda Y."/>
            <person name="Veluchamy A."/>
            <person name="Tanaka M."/>
            <person name="Abida H."/>
            <person name="Marechal E."/>
            <person name="Bowler C."/>
            <person name="Muto M."/>
            <person name="Sunaga Y."/>
            <person name="Tanaka M."/>
            <person name="Yoshino T."/>
            <person name="Taniguchi T."/>
            <person name="Fukuda Y."/>
            <person name="Nemoto M."/>
            <person name="Matsumoto M."/>
            <person name="Wong P.S."/>
            <person name="Aburatani S."/>
            <person name="Fujibuchi W."/>
        </authorList>
    </citation>
    <scope>NUCLEOTIDE SEQUENCE [LARGE SCALE GENOMIC DNA]</scope>
    <source>
        <strain evidence="1 2">JPCC DA0580</strain>
    </source>
</reference>
<evidence type="ECO:0000313" key="2">
    <source>
        <dbReference type="Proteomes" id="UP000198406"/>
    </source>
</evidence>
<dbReference type="OrthoDB" id="195093at2759"/>
<evidence type="ECO:0008006" key="3">
    <source>
        <dbReference type="Google" id="ProtNLM"/>
    </source>
</evidence>
<dbReference type="SUPFAM" id="SSF53474">
    <property type="entry name" value="alpha/beta-Hydrolases"/>
    <property type="match status" value="1"/>
</dbReference>
<dbReference type="InParanoid" id="A0A1Z5JT85"/>
<dbReference type="EMBL" id="BDSP01000111">
    <property type="protein sequence ID" value="GAX16971.1"/>
    <property type="molecule type" value="Genomic_DNA"/>
</dbReference>
<sequence length="268" mass="29628">MDASRRHFMTAGLITGYQLLQQPSDALPDEQLFVVSDPNTYSAVTYISEGVNERPKPLLVVLHGAGVNDEDAWALTNPKGEHAGLVPSLIAANKAPPELTENFVVVAPYSQGKRSFYEEPRSKLLDFVRWFCSDAGKRSGCPPCDQDHVYLFGFSDGATVAVELATTKMFRAVAVAAYGFSGTFPDLAMERLRDVAFWVFHSQDDVIFPVEYSDKLVASLRKRGDPSLIRYTRYEQDQEGFTGAVKGHSVGITASKSADLYSWMLSIR</sequence>
<comment type="caution">
    <text evidence="1">The sequence shown here is derived from an EMBL/GenBank/DDBJ whole genome shotgun (WGS) entry which is preliminary data.</text>
</comment>
<dbReference type="AlphaFoldDB" id="A0A1Z5JT85"/>
<keyword evidence="2" id="KW-1185">Reference proteome</keyword>
<name>A0A1Z5JT85_FISSO</name>
<dbReference type="Gene3D" id="3.40.50.1820">
    <property type="entry name" value="alpha/beta hydrolase"/>
    <property type="match status" value="1"/>
</dbReference>
<dbReference type="InterPro" id="IPR029058">
    <property type="entry name" value="AB_hydrolase_fold"/>
</dbReference>
<protein>
    <recommendedName>
        <fullName evidence="3">Phospholipase/carboxylesterase/thioesterase domain-containing protein</fullName>
    </recommendedName>
</protein>
<evidence type="ECO:0000313" key="1">
    <source>
        <dbReference type="EMBL" id="GAX16971.1"/>
    </source>
</evidence>